<feature type="non-terminal residue" evidence="2">
    <location>
        <position position="1"/>
    </location>
</feature>
<dbReference type="AlphaFoldDB" id="A0A553R802"/>
<evidence type="ECO:0000256" key="1">
    <source>
        <dbReference type="SAM" id="MobiDB-lite"/>
    </source>
</evidence>
<accession>A0A553R802</accession>
<sequence>GKRRGKKCGADGDMPEFEQEEADTWRTAILIVSVHSCSPAKQSLSSPGLCSAKSPLSKSLIICTTGSASVLDLVLHHLFVVTDFDACPGSSGVAAPLAHHTLCSLLGAVLQRIPGVFSVGSSSSASCNHLFEGWSLLECLLPASSLVYQGSIRYVKRNDMNSTAVLKGIDFHAHYKKGHDTAKRKVLIESVCELTAGKIRCSRPSWPYLELELHIRALSSAGAPLGLHLCSLMLAFHSFQDATSPHRFRLEEPNRGVGEQFQTGQKKEPEFMFISLVSMKKRPKVRSTGRGGVEDQTGIPAGIAAS</sequence>
<reference evidence="2 3" key="1">
    <citation type="journal article" date="2019" name="Sci. Data">
        <title>Hybrid genome assembly and annotation of Danionella translucida.</title>
        <authorList>
            <person name="Kadobianskyi M."/>
            <person name="Schulze L."/>
            <person name="Schuelke M."/>
            <person name="Judkewitz B."/>
        </authorList>
    </citation>
    <scope>NUCLEOTIDE SEQUENCE [LARGE SCALE GENOMIC DNA]</scope>
    <source>
        <strain evidence="2 3">Bolton</strain>
    </source>
</reference>
<dbReference type="EMBL" id="SRMA01025175">
    <property type="protein sequence ID" value="TRY98312.1"/>
    <property type="molecule type" value="Genomic_DNA"/>
</dbReference>
<evidence type="ECO:0000313" key="3">
    <source>
        <dbReference type="Proteomes" id="UP000316079"/>
    </source>
</evidence>
<feature type="region of interest" description="Disordered" evidence="1">
    <location>
        <begin position="283"/>
        <end position="306"/>
    </location>
</feature>
<name>A0A553R802_9TELE</name>
<evidence type="ECO:0000313" key="2">
    <source>
        <dbReference type="EMBL" id="TRY98312.1"/>
    </source>
</evidence>
<protein>
    <submittedName>
        <fullName evidence="2">Uncharacterized protein</fullName>
    </submittedName>
</protein>
<gene>
    <name evidence="2" type="ORF">DNTS_022314</name>
</gene>
<organism evidence="2 3">
    <name type="scientific">Danionella cerebrum</name>
    <dbReference type="NCBI Taxonomy" id="2873325"/>
    <lineage>
        <taxon>Eukaryota</taxon>
        <taxon>Metazoa</taxon>
        <taxon>Chordata</taxon>
        <taxon>Craniata</taxon>
        <taxon>Vertebrata</taxon>
        <taxon>Euteleostomi</taxon>
        <taxon>Actinopterygii</taxon>
        <taxon>Neopterygii</taxon>
        <taxon>Teleostei</taxon>
        <taxon>Ostariophysi</taxon>
        <taxon>Cypriniformes</taxon>
        <taxon>Danionidae</taxon>
        <taxon>Danioninae</taxon>
        <taxon>Danionella</taxon>
    </lineage>
</organism>
<comment type="caution">
    <text evidence="2">The sequence shown here is derived from an EMBL/GenBank/DDBJ whole genome shotgun (WGS) entry which is preliminary data.</text>
</comment>
<dbReference type="Proteomes" id="UP000316079">
    <property type="component" value="Unassembled WGS sequence"/>
</dbReference>
<proteinExistence type="predicted"/>
<keyword evidence="3" id="KW-1185">Reference proteome</keyword>